<dbReference type="PANTHER" id="PTHR44688">
    <property type="entry name" value="DNA-BINDING TRANSCRIPTIONAL ACTIVATOR DEVR_DOSR"/>
    <property type="match status" value="1"/>
</dbReference>
<keyword evidence="3" id="KW-0804">Transcription</keyword>
<accession>A0ABT1ADS4</accession>
<feature type="domain" description="HTH luxR-type" evidence="5">
    <location>
        <begin position="149"/>
        <end position="214"/>
    </location>
</feature>
<sequence length="215" mass="22599">MSPRGGSTVLVVDDQALVACSIALALRGYGMAAAAVPPARVAELAERRPAPAGGLVLLDLDRATEPVAVVTALCRAGWRVLLVTGTAAETAVALAVAAGASGRVHKTRPLEELVRVATLVAGDRPVMTETERARLRAVAEAAQLAARRDRDRWSRLTPREREIVDRIAAGRRPAAIADEFVVSLATVRSHIRSILAKLGVGSQLEVAALARARTT</sequence>
<keyword evidence="1" id="KW-0805">Transcription regulation</keyword>
<dbReference type="SUPFAM" id="SSF52172">
    <property type="entry name" value="CheY-like"/>
    <property type="match status" value="1"/>
</dbReference>
<evidence type="ECO:0000259" key="6">
    <source>
        <dbReference type="PROSITE" id="PS50110"/>
    </source>
</evidence>
<dbReference type="InterPro" id="IPR011006">
    <property type="entry name" value="CheY-like_superfamily"/>
</dbReference>
<dbReference type="InterPro" id="IPR001789">
    <property type="entry name" value="Sig_transdc_resp-reg_receiver"/>
</dbReference>
<dbReference type="CDD" id="cd06170">
    <property type="entry name" value="LuxR_C_like"/>
    <property type="match status" value="1"/>
</dbReference>
<dbReference type="RefSeq" id="WP_252446658.1">
    <property type="nucleotide sequence ID" value="NZ_JAGSOV010000111.1"/>
</dbReference>
<dbReference type="EMBL" id="JAGSOV010000111">
    <property type="protein sequence ID" value="MCO1661148.1"/>
    <property type="molecule type" value="Genomic_DNA"/>
</dbReference>
<dbReference type="PROSITE" id="PS50110">
    <property type="entry name" value="RESPONSE_REGULATORY"/>
    <property type="match status" value="1"/>
</dbReference>
<keyword evidence="4" id="KW-0597">Phosphoprotein</keyword>
<evidence type="ECO:0000313" key="7">
    <source>
        <dbReference type="EMBL" id="MCO1661148.1"/>
    </source>
</evidence>
<keyword evidence="2" id="KW-0238">DNA-binding</keyword>
<feature type="domain" description="Response regulatory" evidence="6">
    <location>
        <begin position="8"/>
        <end position="121"/>
    </location>
</feature>
<evidence type="ECO:0000256" key="4">
    <source>
        <dbReference type="PROSITE-ProRule" id="PRU00169"/>
    </source>
</evidence>
<proteinExistence type="predicted"/>
<reference evidence="7" key="1">
    <citation type="submission" date="2021-04" db="EMBL/GenBank/DDBJ databases">
        <title>Pseudonocardia sp. nov., isolated from sandy soil of mangrove forest.</title>
        <authorList>
            <person name="Zan Z."/>
            <person name="Huang R."/>
            <person name="Liu W."/>
        </authorList>
    </citation>
    <scope>NUCLEOTIDE SEQUENCE</scope>
    <source>
        <strain evidence="7">S2-4</strain>
    </source>
</reference>
<evidence type="ECO:0000256" key="3">
    <source>
        <dbReference type="ARBA" id="ARBA00023163"/>
    </source>
</evidence>
<dbReference type="SMART" id="SM00421">
    <property type="entry name" value="HTH_LUXR"/>
    <property type="match status" value="1"/>
</dbReference>
<dbReference type="InterPro" id="IPR036388">
    <property type="entry name" value="WH-like_DNA-bd_sf"/>
</dbReference>
<protein>
    <submittedName>
        <fullName evidence="7">Response regulator transcription factor</fullName>
    </submittedName>
</protein>
<name>A0ABT1ADS4_9PSEU</name>
<evidence type="ECO:0000313" key="8">
    <source>
        <dbReference type="Proteomes" id="UP001165283"/>
    </source>
</evidence>
<dbReference type="SUPFAM" id="SSF46894">
    <property type="entry name" value="C-terminal effector domain of the bipartite response regulators"/>
    <property type="match status" value="1"/>
</dbReference>
<dbReference type="Gene3D" id="1.10.10.10">
    <property type="entry name" value="Winged helix-like DNA-binding domain superfamily/Winged helix DNA-binding domain"/>
    <property type="match status" value="1"/>
</dbReference>
<dbReference type="Gene3D" id="3.40.50.2300">
    <property type="match status" value="1"/>
</dbReference>
<comment type="caution">
    <text evidence="7">The sequence shown here is derived from an EMBL/GenBank/DDBJ whole genome shotgun (WGS) entry which is preliminary data.</text>
</comment>
<organism evidence="7 8">
    <name type="scientific">Pseudonocardia humida</name>
    <dbReference type="NCBI Taxonomy" id="2800819"/>
    <lineage>
        <taxon>Bacteria</taxon>
        <taxon>Bacillati</taxon>
        <taxon>Actinomycetota</taxon>
        <taxon>Actinomycetes</taxon>
        <taxon>Pseudonocardiales</taxon>
        <taxon>Pseudonocardiaceae</taxon>
        <taxon>Pseudonocardia</taxon>
    </lineage>
</organism>
<evidence type="ECO:0000256" key="2">
    <source>
        <dbReference type="ARBA" id="ARBA00023125"/>
    </source>
</evidence>
<dbReference type="Pfam" id="PF00196">
    <property type="entry name" value="GerE"/>
    <property type="match status" value="1"/>
</dbReference>
<dbReference type="PROSITE" id="PS50043">
    <property type="entry name" value="HTH_LUXR_2"/>
    <property type="match status" value="1"/>
</dbReference>
<dbReference type="InterPro" id="IPR000792">
    <property type="entry name" value="Tscrpt_reg_LuxR_C"/>
</dbReference>
<dbReference type="PRINTS" id="PR00038">
    <property type="entry name" value="HTHLUXR"/>
</dbReference>
<keyword evidence="8" id="KW-1185">Reference proteome</keyword>
<dbReference type="InterPro" id="IPR016032">
    <property type="entry name" value="Sig_transdc_resp-reg_C-effctor"/>
</dbReference>
<evidence type="ECO:0000259" key="5">
    <source>
        <dbReference type="PROSITE" id="PS50043"/>
    </source>
</evidence>
<dbReference type="PANTHER" id="PTHR44688:SF16">
    <property type="entry name" value="DNA-BINDING TRANSCRIPTIONAL ACTIVATOR DEVR_DOSR"/>
    <property type="match status" value="1"/>
</dbReference>
<dbReference type="Proteomes" id="UP001165283">
    <property type="component" value="Unassembled WGS sequence"/>
</dbReference>
<evidence type="ECO:0000256" key="1">
    <source>
        <dbReference type="ARBA" id="ARBA00023015"/>
    </source>
</evidence>
<gene>
    <name evidence="7" type="ORF">KDL28_39495</name>
</gene>
<feature type="modified residue" description="4-aspartylphosphate" evidence="4">
    <location>
        <position position="59"/>
    </location>
</feature>